<dbReference type="Gene3D" id="3.90.980.10">
    <property type="entry name" value="DNA primase, catalytic core, N-terminal domain"/>
    <property type="match status" value="1"/>
</dbReference>
<evidence type="ECO:0000256" key="3">
    <source>
        <dbReference type="ARBA" id="ARBA00022679"/>
    </source>
</evidence>
<evidence type="ECO:0000256" key="10">
    <source>
        <dbReference type="ARBA" id="ARBA00023125"/>
    </source>
</evidence>
<comment type="caution">
    <text evidence="16">The sequence shown here is derived from an EMBL/GenBank/DDBJ whole genome shotgun (WGS) entry which is preliminary data.</text>
</comment>
<comment type="catalytic activity">
    <reaction evidence="12">
        <text>ssDNA + n NTP = ssDNA/pppN(pN)n-1 hybrid + (n-1) diphosphate.</text>
        <dbReference type="EC" id="2.7.7.101"/>
    </reaction>
</comment>
<keyword evidence="4 12" id="KW-0548">Nucleotidyltransferase</keyword>
<evidence type="ECO:0000256" key="1">
    <source>
        <dbReference type="ARBA" id="ARBA00022478"/>
    </source>
</evidence>
<dbReference type="Proteomes" id="UP001501461">
    <property type="component" value="Unassembled WGS sequence"/>
</dbReference>
<dbReference type="NCBIfam" id="TIGR01391">
    <property type="entry name" value="dnaG"/>
    <property type="match status" value="1"/>
</dbReference>
<dbReference type="PANTHER" id="PTHR30313:SF2">
    <property type="entry name" value="DNA PRIMASE"/>
    <property type="match status" value="1"/>
</dbReference>
<dbReference type="SUPFAM" id="SSF57783">
    <property type="entry name" value="Zinc beta-ribbon"/>
    <property type="match status" value="1"/>
</dbReference>
<dbReference type="Pfam" id="PF08278">
    <property type="entry name" value="DnaG_DnaB_bind"/>
    <property type="match status" value="1"/>
</dbReference>
<sequence length="623" mass="69906">MGMAGRITRQSIDTVLEAIDLKSVVEEHVSLRTAGIGSYKGLCPFHDERTPSFHVTPAKGFYHCFGCQESGDAIKFVMEIQHTSFTETIEILAARANISLEYEEGSAPEGPTLATRQRMLQAHQIADEFYQHALQSPAGIEGRTFLEKKGFDKQDAEHFGVGYAPHGWGNLLSHLQQRGFSLEELTETGLFSEGRRGLYDRFRNRLMWPIKDMTGNTIGYGARQLADDDNGPKYLNTPETSLYKKSQVLYGLDLAKKEVAKQRQLVVVEGYTDVMAAHLAGITTAVATCGTAFGEGHVRIARRLITDDGSGGEIIFTFDGDEAGQKAAMRAFEFDNQIVAKTFVAVAPEGQDPNDLRQQYGDDAVRQLISSREPLFEFAIKTRLKEYNLDSVEGRTGALHYAAPIVNEIRDPLMRDGYIRELAGWLGMDVDSVHRAVQRAPKASDTRQHQDRRSSQHDAPVQPTQNYRPDLRDPVARMEKEALEVILQRPESLSQEQWKALFSSQFKVPVYNAIQAAILAAARNAQDTSNWVQHVTAEVPQALYSFVTELAVAPLPASTEEEVLRYSRDIMNRLLEMQITEQKADLIGKLQRWDSASDPEGFQSIQQRLVELENQRRFLRPID</sequence>
<protein>
    <recommendedName>
        <fullName evidence="12 13">DNA primase</fullName>
        <ecNumber evidence="12">2.7.7.101</ecNumber>
    </recommendedName>
</protein>
<dbReference type="SMART" id="SM00493">
    <property type="entry name" value="TOPRIM"/>
    <property type="match status" value="1"/>
</dbReference>
<proteinExistence type="inferred from homology"/>
<evidence type="ECO:0000313" key="17">
    <source>
        <dbReference type="Proteomes" id="UP001501461"/>
    </source>
</evidence>
<dbReference type="Pfam" id="PF08275">
    <property type="entry name" value="DNAG_N"/>
    <property type="match status" value="1"/>
</dbReference>
<organism evidence="16 17">
    <name type="scientific">Yaniella flava</name>
    <dbReference type="NCBI Taxonomy" id="287930"/>
    <lineage>
        <taxon>Bacteria</taxon>
        <taxon>Bacillati</taxon>
        <taxon>Actinomycetota</taxon>
        <taxon>Actinomycetes</taxon>
        <taxon>Micrococcales</taxon>
        <taxon>Micrococcaceae</taxon>
        <taxon>Yaniella</taxon>
    </lineage>
</organism>
<dbReference type="PANTHER" id="PTHR30313">
    <property type="entry name" value="DNA PRIMASE"/>
    <property type="match status" value="1"/>
</dbReference>
<keyword evidence="5 12" id="KW-0235">DNA replication</keyword>
<keyword evidence="1 12" id="KW-0240">DNA-directed RNA polymerase</keyword>
<keyword evidence="7 12" id="KW-0863">Zinc-finger</keyword>
<keyword evidence="2 12" id="KW-0639">Primosome</keyword>
<comment type="similarity">
    <text evidence="12 13">Belongs to the DnaG primase family.</text>
</comment>
<dbReference type="InterPro" id="IPR013173">
    <property type="entry name" value="DNA_primase_DnaG_DnaB-bd_dom"/>
</dbReference>
<name>A0ABP5FYV5_9MICC</name>
<dbReference type="CDD" id="cd03364">
    <property type="entry name" value="TOPRIM_DnaG_primases"/>
    <property type="match status" value="1"/>
</dbReference>
<evidence type="ECO:0000256" key="14">
    <source>
        <dbReference type="SAM" id="MobiDB-lite"/>
    </source>
</evidence>
<feature type="compositionally biased region" description="Basic and acidic residues" evidence="14">
    <location>
        <begin position="442"/>
        <end position="456"/>
    </location>
</feature>
<dbReference type="PROSITE" id="PS50880">
    <property type="entry name" value="TOPRIM"/>
    <property type="match status" value="1"/>
</dbReference>
<dbReference type="Gene3D" id="3.40.1360.10">
    <property type="match status" value="1"/>
</dbReference>
<dbReference type="Pfam" id="PF13662">
    <property type="entry name" value="Toprim_4"/>
    <property type="match status" value="1"/>
</dbReference>
<evidence type="ECO:0000256" key="13">
    <source>
        <dbReference type="PIRNR" id="PIRNR002811"/>
    </source>
</evidence>
<keyword evidence="11 12" id="KW-0804">Transcription</keyword>
<feature type="domain" description="Toprim" evidence="15">
    <location>
        <begin position="263"/>
        <end position="348"/>
    </location>
</feature>
<dbReference type="InterPro" id="IPR002694">
    <property type="entry name" value="Znf_CHC2"/>
</dbReference>
<gene>
    <name evidence="12 16" type="primary">dnaG</name>
    <name evidence="16" type="ORF">GCM10009720_16920</name>
</gene>
<comment type="subunit">
    <text evidence="12">Monomer. Interacts with DnaB.</text>
</comment>
<dbReference type="InterPro" id="IPR006171">
    <property type="entry name" value="TOPRIM_dom"/>
</dbReference>
<dbReference type="Pfam" id="PF10410">
    <property type="entry name" value="DnaB_bind"/>
    <property type="match status" value="1"/>
</dbReference>
<dbReference type="SUPFAM" id="SSF56731">
    <property type="entry name" value="DNA primase core"/>
    <property type="match status" value="1"/>
</dbReference>
<dbReference type="SMART" id="SM00400">
    <property type="entry name" value="ZnF_CHCC"/>
    <property type="match status" value="1"/>
</dbReference>
<dbReference type="InterPro" id="IPR050219">
    <property type="entry name" value="DnaG_primase"/>
</dbReference>
<accession>A0ABP5FYV5</accession>
<evidence type="ECO:0000256" key="8">
    <source>
        <dbReference type="ARBA" id="ARBA00022833"/>
    </source>
</evidence>
<evidence type="ECO:0000256" key="7">
    <source>
        <dbReference type="ARBA" id="ARBA00022771"/>
    </source>
</evidence>
<comment type="cofactor">
    <cofactor evidence="12 13">
        <name>Zn(2+)</name>
        <dbReference type="ChEBI" id="CHEBI:29105"/>
    </cofactor>
    <text evidence="12 13">Binds 1 zinc ion per monomer.</text>
</comment>
<keyword evidence="9" id="KW-0460">Magnesium</keyword>
<dbReference type="InterPro" id="IPR019475">
    <property type="entry name" value="DNA_primase_DnaB-bd"/>
</dbReference>
<dbReference type="InterPro" id="IPR030846">
    <property type="entry name" value="DnaG_bac"/>
</dbReference>
<dbReference type="EC" id="2.7.7.101" evidence="12"/>
<comment type="domain">
    <text evidence="12">Contains an N-terminal zinc-binding domain, a central core domain that contains the primase activity, and a C-terminal DnaB-binding domain.</text>
</comment>
<dbReference type="InterPro" id="IPR036977">
    <property type="entry name" value="DNA_primase_Znf_CHC2"/>
</dbReference>
<keyword evidence="8 12" id="KW-0862">Zinc</keyword>
<keyword evidence="6 12" id="KW-0479">Metal-binding</keyword>
<reference evidence="17" key="1">
    <citation type="journal article" date="2019" name="Int. J. Syst. Evol. Microbiol.">
        <title>The Global Catalogue of Microorganisms (GCM) 10K type strain sequencing project: providing services to taxonomists for standard genome sequencing and annotation.</title>
        <authorList>
            <consortium name="The Broad Institute Genomics Platform"/>
            <consortium name="The Broad Institute Genome Sequencing Center for Infectious Disease"/>
            <person name="Wu L."/>
            <person name="Ma J."/>
        </authorList>
    </citation>
    <scope>NUCLEOTIDE SEQUENCE [LARGE SCALE GENOMIC DNA]</scope>
    <source>
        <strain evidence="17">JCM 13595</strain>
    </source>
</reference>
<evidence type="ECO:0000259" key="15">
    <source>
        <dbReference type="PROSITE" id="PS50880"/>
    </source>
</evidence>
<dbReference type="InterPro" id="IPR006295">
    <property type="entry name" value="DNA_primase_DnaG"/>
</dbReference>
<dbReference type="EMBL" id="BAAAMN010000029">
    <property type="protein sequence ID" value="GAA2036943.1"/>
    <property type="molecule type" value="Genomic_DNA"/>
</dbReference>
<dbReference type="HAMAP" id="MF_00974">
    <property type="entry name" value="DNA_primase_DnaG"/>
    <property type="match status" value="1"/>
</dbReference>
<dbReference type="InterPro" id="IPR037068">
    <property type="entry name" value="DNA_primase_core_N_sf"/>
</dbReference>
<keyword evidence="10 12" id="KW-0238">DNA-binding</keyword>
<evidence type="ECO:0000256" key="12">
    <source>
        <dbReference type="HAMAP-Rule" id="MF_00974"/>
    </source>
</evidence>
<dbReference type="PIRSF" id="PIRSF002811">
    <property type="entry name" value="DnaG"/>
    <property type="match status" value="1"/>
</dbReference>
<dbReference type="InterPro" id="IPR034151">
    <property type="entry name" value="TOPRIM_DnaG_bac"/>
</dbReference>
<keyword evidence="17" id="KW-1185">Reference proteome</keyword>
<dbReference type="Gene3D" id="3.90.580.10">
    <property type="entry name" value="Zinc finger, CHC2-type domain"/>
    <property type="match status" value="1"/>
</dbReference>
<dbReference type="InterPro" id="IPR013264">
    <property type="entry name" value="DNAG_N"/>
</dbReference>
<keyword evidence="3 12" id="KW-0808">Transferase</keyword>
<feature type="region of interest" description="Disordered" evidence="14">
    <location>
        <begin position="438"/>
        <end position="473"/>
    </location>
</feature>
<dbReference type="Pfam" id="PF01807">
    <property type="entry name" value="Zn_ribbon_DnaG"/>
    <property type="match status" value="1"/>
</dbReference>
<evidence type="ECO:0000256" key="2">
    <source>
        <dbReference type="ARBA" id="ARBA00022515"/>
    </source>
</evidence>
<evidence type="ECO:0000313" key="16">
    <source>
        <dbReference type="EMBL" id="GAA2036943.1"/>
    </source>
</evidence>
<feature type="zinc finger region" description="CHC2-type" evidence="12">
    <location>
        <begin position="43"/>
        <end position="67"/>
    </location>
</feature>
<comment type="function">
    <text evidence="12 13">RNA polymerase that catalyzes the synthesis of short RNA molecules used as primers for DNA polymerase during DNA replication.</text>
</comment>
<evidence type="ECO:0000256" key="6">
    <source>
        <dbReference type="ARBA" id="ARBA00022723"/>
    </source>
</evidence>
<evidence type="ECO:0000256" key="5">
    <source>
        <dbReference type="ARBA" id="ARBA00022705"/>
    </source>
</evidence>
<evidence type="ECO:0000256" key="4">
    <source>
        <dbReference type="ARBA" id="ARBA00022695"/>
    </source>
</evidence>
<evidence type="ECO:0000256" key="11">
    <source>
        <dbReference type="ARBA" id="ARBA00023163"/>
    </source>
</evidence>
<evidence type="ECO:0000256" key="9">
    <source>
        <dbReference type="ARBA" id="ARBA00022842"/>
    </source>
</evidence>